<proteinExistence type="inferred from homology"/>
<accession>A0A8J6CG47</accession>
<feature type="transmembrane region" description="Helical" evidence="6">
    <location>
        <begin position="159"/>
        <end position="181"/>
    </location>
</feature>
<feature type="transmembrane region" description="Helical" evidence="6">
    <location>
        <begin position="359"/>
        <end position="382"/>
    </location>
</feature>
<evidence type="ECO:0000256" key="6">
    <source>
        <dbReference type="SAM" id="Phobius"/>
    </source>
</evidence>
<evidence type="ECO:0000256" key="5">
    <source>
        <dbReference type="ARBA" id="ARBA00023136"/>
    </source>
</evidence>
<feature type="transmembrane region" description="Helical" evidence="6">
    <location>
        <begin position="201"/>
        <end position="221"/>
    </location>
</feature>
<comment type="similarity">
    <text evidence="2">Belongs to the multi antimicrobial extrusion (MATE) (TC 2.A.66.1) family.</text>
</comment>
<sequence>MASVAMLAICTGFSTRDGLLITRAYARGSLPSLSAPAKHHPYAWRARVRPAARPPLVVASAAAGDAMRPRAIDELPPAAAIWRTALPLFAACLCEPFLTLIDTACVGNLGVDTAAGLAALAASGAVFDVLANVLASLCTAATNVVAAGSARGPDALRRAVRVSLTISLALGVCGAAAVLLGSQRLVSRVFMLSSPAVVSRALGYMRLRGAFVPVVCVNYALYGVLLARADTGIAVRAVAVSALANTGLDLLLVGACGLSTVGAACGTVAAQLCVCTILMRHVYASLPPLSHQPRAGARAQPGGARARLLPTVAELRPFGAVFGAVGFGTALTAIVHAAAAQVVAASGSVPSAAAYQVSFQAVSLLSCFAVPLNLGVQSLLAAARVSGSTTRVRALVSAVIGQSAIVGAAVGASAALLLRYCVRLLTSDPSVALRVHAIVPLCALTACAWCQTSALYGVFVALGLLRAFVAVALLGAAGGLAVLFRGGGVVTDPLQRAWLGALAYSAIRICAYAPLLLRAIPPDAEPRPERPRM</sequence>
<feature type="transmembrane region" description="Helical" evidence="6">
    <location>
        <begin position="394"/>
        <end position="418"/>
    </location>
</feature>
<dbReference type="InterPro" id="IPR002528">
    <property type="entry name" value="MATE_fam"/>
</dbReference>
<keyword evidence="5 6" id="KW-0472">Membrane</keyword>
<feature type="transmembrane region" description="Helical" evidence="6">
    <location>
        <begin position="497"/>
        <end position="517"/>
    </location>
</feature>
<dbReference type="PANTHER" id="PTHR42893">
    <property type="entry name" value="PROTEIN DETOXIFICATION 44, CHLOROPLASTIC-RELATED"/>
    <property type="match status" value="1"/>
</dbReference>
<evidence type="ECO:0000313" key="8">
    <source>
        <dbReference type="Proteomes" id="UP000751190"/>
    </source>
</evidence>
<dbReference type="AlphaFoldDB" id="A0A8J6CG47"/>
<feature type="transmembrane region" description="Helical" evidence="6">
    <location>
        <begin position="317"/>
        <end position="339"/>
    </location>
</feature>
<keyword evidence="8" id="KW-1185">Reference proteome</keyword>
<organism evidence="7 8">
    <name type="scientific">Diacronema lutheri</name>
    <name type="common">Unicellular marine alga</name>
    <name type="synonym">Monochrysis lutheri</name>
    <dbReference type="NCBI Taxonomy" id="2081491"/>
    <lineage>
        <taxon>Eukaryota</taxon>
        <taxon>Haptista</taxon>
        <taxon>Haptophyta</taxon>
        <taxon>Pavlovophyceae</taxon>
        <taxon>Pavlovales</taxon>
        <taxon>Pavlovaceae</taxon>
        <taxon>Diacronema</taxon>
    </lineage>
</organism>
<evidence type="ECO:0000256" key="4">
    <source>
        <dbReference type="ARBA" id="ARBA00022989"/>
    </source>
</evidence>
<dbReference type="OrthoDB" id="423427at2759"/>
<gene>
    <name evidence="7" type="ORF">KFE25_006216</name>
</gene>
<comment type="subcellular location">
    <subcellularLocation>
        <location evidence="1">Membrane</location>
        <topology evidence="1">Multi-pass membrane protein</topology>
    </subcellularLocation>
</comment>
<dbReference type="GO" id="GO:0016020">
    <property type="term" value="C:membrane"/>
    <property type="evidence" value="ECO:0007669"/>
    <property type="project" value="UniProtKB-SubCell"/>
</dbReference>
<keyword evidence="4 6" id="KW-1133">Transmembrane helix</keyword>
<dbReference type="Pfam" id="PF01554">
    <property type="entry name" value="MatE"/>
    <property type="match status" value="1"/>
</dbReference>
<dbReference type="InterPro" id="IPR044644">
    <property type="entry name" value="DinF-like"/>
</dbReference>
<evidence type="ECO:0000313" key="7">
    <source>
        <dbReference type="EMBL" id="KAG8469761.1"/>
    </source>
</evidence>
<reference evidence="7" key="1">
    <citation type="submission" date="2021-05" db="EMBL/GenBank/DDBJ databases">
        <title>The genome of the haptophyte Pavlova lutheri (Diacronema luteri, Pavlovales) - a model for lipid biosynthesis in eukaryotic algae.</title>
        <authorList>
            <person name="Hulatt C.J."/>
            <person name="Posewitz M.C."/>
        </authorList>
    </citation>
    <scope>NUCLEOTIDE SEQUENCE</scope>
    <source>
        <strain evidence="7">NIVA-4/92</strain>
    </source>
</reference>
<name>A0A8J6CG47_DIALT</name>
<evidence type="ECO:0000256" key="3">
    <source>
        <dbReference type="ARBA" id="ARBA00022692"/>
    </source>
</evidence>
<protein>
    <recommendedName>
        <fullName evidence="9">Protein DETOXIFICATION</fullName>
    </recommendedName>
</protein>
<dbReference type="OMA" id="LTCKSHI"/>
<dbReference type="GO" id="GO:0015297">
    <property type="term" value="F:antiporter activity"/>
    <property type="evidence" value="ECO:0007669"/>
    <property type="project" value="InterPro"/>
</dbReference>
<dbReference type="Proteomes" id="UP000751190">
    <property type="component" value="Unassembled WGS sequence"/>
</dbReference>
<evidence type="ECO:0000256" key="2">
    <source>
        <dbReference type="ARBA" id="ARBA00010199"/>
    </source>
</evidence>
<keyword evidence="3 6" id="KW-0812">Transmembrane</keyword>
<dbReference type="EMBL" id="JAGTXO010000002">
    <property type="protein sequence ID" value="KAG8469761.1"/>
    <property type="molecule type" value="Genomic_DNA"/>
</dbReference>
<comment type="caution">
    <text evidence="7">The sequence shown here is derived from an EMBL/GenBank/DDBJ whole genome shotgun (WGS) entry which is preliminary data.</text>
</comment>
<evidence type="ECO:0000256" key="1">
    <source>
        <dbReference type="ARBA" id="ARBA00004141"/>
    </source>
</evidence>
<feature type="transmembrane region" description="Helical" evidence="6">
    <location>
        <begin position="467"/>
        <end position="485"/>
    </location>
</feature>
<dbReference type="GO" id="GO:0042910">
    <property type="term" value="F:xenobiotic transmembrane transporter activity"/>
    <property type="evidence" value="ECO:0007669"/>
    <property type="project" value="InterPro"/>
</dbReference>
<feature type="transmembrane region" description="Helical" evidence="6">
    <location>
        <begin position="438"/>
        <end position="460"/>
    </location>
</feature>
<evidence type="ECO:0008006" key="9">
    <source>
        <dbReference type="Google" id="ProtNLM"/>
    </source>
</evidence>
<dbReference type="PANTHER" id="PTHR42893:SF46">
    <property type="entry name" value="PROTEIN DETOXIFICATION 44, CHLOROPLASTIC"/>
    <property type="match status" value="1"/>
</dbReference>